<dbReference type="Gene3D" id="3.30.2140.20">
    <property type="match status" value="1"/>
</dbReference>
<protein>
    <submittedName>
        <fullName evidence="3">Arylamine N-acetyltransferase</fullName>
    </submittedName>
</protein>
<dbReference type="Pfam" id="PF00797">
    <property type="entry name" value="Acetyltransf_2"/>
    <property type="match status" value="1"/>
</dbReference>
<dbReference type="PANTHER" id="PTHR11786">
    <property type="entry name" value="N-HYDROXYARYLAMINE O-ACETYLTRANSFERASE"/>
    <property type="match status" value="1"/>
</dbReference>
<evidence type="ECO:0000256" key="1">
    <source>
        <dbReference type="ARBA" id="ARBA00006547"/>
    </source>
</evidence>
<comment type="caution">
    <text evidence="3">The sequence shown here is derived from an EMBL/GenBank/DDBJ whole genome shotgun (WGS) entry which is preliminary data.</text>
</comment>
<dbReference type="InterPro" id="IPR038765">
    <property type="entry name" value="Papain-like_cys_pep_sf"/>
</dbReference>
<dbReference type="AlphaFoldDB" id="A0AA90PKX3"/>
<dbReference type="GO" id="GO:0016407">
    <property type="term" value="F:acetyltransferase activity"/>
    <property type="evidence" value="ECO:0007669"/>
    <property type="project" value="InterPro"/>
</dbReference>
<dbReference type="SUPFAM" id="SSF54001">
    <property type="entry name" value="Cysteine proteinases"/>
    <property type="match status" value="1"/>
</dbReference>
<dbReference type="PANTHER" id="PTHR11786:SF0">
    <property type="entry name" value="ARYLAMINE N-ACETYLTRANSFERASE 4-RELATED"/>
    <property type="match status" value="1"/>
</dbReference>
<organism evidence="3 4">
    <name type="scientific">Peribacillus frigoritolerans</name>
    <dbReference type="NCBI Taxonomy" id="450367"/>
    <lineage>
        <taxon>Bacteria</taxon>
        <taxon>Bacillati</taxon>
        <taxon>Bacillota</taxon>
        <taxon>Bacilli</taxon>
        <taxon>Bacillales</taxon>
        <taxon>Bacillaceae</taxon>
        <taxon>Peribacillus</taxon>
    </lineage>
</organism>
<dbReference type="InterPro" id="IPR053710">
    <property type="entry name" value="Arylamine_NAT_domain_sf"/>
</dbReference>
<dbReference type="InterPro" id="IPR001447">
    <property type="entry name" value="Arylamine_N-AcTrfase"/>
</dbReference>
<evidence type="ECO:0000313" key="3">
    <source>
        <dbReference type="EMBL" id="MDP1452630.1"/>
    </source>
</evidence>
<reference evidence="3" key="1">
    <citation type="submission" date="2023-07" db="EMBL/GenBank/DDBJ databases">
        <title>Murine gut Bacillus species.</title>
        <authorList>
            <person name="Gutman E."/>
            <person name="Hashuel R."/>
            <person name="Litvak Y."/>
        </authorList>
    </citation>
    <scope>NUCLEOTIDE SEQUENCE</scope>
    <source>
        <strain evidence="3">RU293</strain>
    </source>
</reference>
<evidence type="ECO:0000256" key="2">
    <source>
        <dbReference type="RuleBase" id="RU003452"/>
    </source>
</evidence>
<gene>
    <name evidence="3" type="ORF">Q8G36_16565</name>
</gene>
<proteinExistence type="inferred from homology"/>
<comment type="similarity">
    <text evidence="1 2">Belongs to the arylamine N-acetyltransferase family.</text>
</comment>
<evidence type="ECO:0000313" key="4">
    <source>
        <dbReference type="Proteomes" id="UP001178275"/>
    </source>
</evidence>
<name>A0AA90PKX3_9BACI</name>
<accession>A0AA90PKX3</accession>
<sequence length="260" mass="29858">MNELNALFRKRIGLQEDVNLTFEKLDEILDKTSKTIPFENLSIMASHLSDINKENIMNKVLVRNEGGLCYELNAALYFFLMENDFDVFLVRGVIYNQGWMTIGRTHVTILLNHEGQTFLIDTGFGGNLPLKPVPLNGETVVSQNGEFRIKKESTDHGDHILELKLKHKDRDWRIGYAFDSSKPVGNVAELNEVQTIIRENPQSPFNKHPLITRLTNSGNITLTDTSFTQWEDGKVTKEEIDGTRFKELMKQHFDRYGKKV</sequence>
<dbReference type="Proteomes" id="UP001178275">
    <property type="component" value="Unassembled WGS sequence"/>
</dbReference>
<dbReference type="RefSeq" id="WP_305160958.1">
    <property type="nucleotide sequence ID" value="NZ_JAUUTW010000017.1"/>
</dbReference>
<dbReference type="PRINTS" id="PR01543">
    <property type="entry name" value="ANATRNSFRASE"/>
</dbReference>
<dbReference type="EMBL" id="JAUUTW010000017">
    <property type="protein sequence ID" value="MDP1452630.1"/>
    <property type="molecule type" value="Genomic_DNA"/>
</dbReference>